<comment type="caution">
    <text evidence="1">The sequence shown here is derived from an EMBL/GenBank/DDBJ whole genome shotgun (WGS) entry which is preliminary data.</text>
</comment>
<evidence type="ECO:0000313" key="1">
    <source>
        <dbReference type="EMBL" id="MEW9921252.1"/>
    </source>
</evidence>
<protein>
    <submittedName>
        <fullName evidence="1">Sulfotransferase family protein</fullName>
        <ecNumber evidence="1">2.8.2.-</ecNumber>
    </submittedName>
</protein>
<keyword evidence="1" id="KW-0808">Transferase</keyword>
<accession>A0ABV3RQJ3</accession>
<dbReference type="PANTHER" id="PTHR36978:SF4">
    <property type="entry name" value="P-LOOP CONTAINING NUCLEOSIDE TRIPHOSPHATE HYDROLASE PROTEIN"/>
    <property type="match status" value="1"/>
</dbReference>
<reference evidence="1 2" key="1">
    <citation type="submission" date="2024-07" db="EMBL/GenBank/DDBJ databases">
        <title>Marimonas sp.nov., isolated from tidal-flat sediment.</title>
        <authorList>
            <person name="Jayan J.N."/>
            <person name="Lee S.S."/>
        </authorList>
    </citation>
    <scope>NUCLEOTIDE SEQUENCE [LARGE SCALE GENOMIC DNA]</scope>
    <source>
        <strain evidence="1 2">MJW-29</strain>
    </source>
</reference>
<organism evidence="1 2">
    <name type="scientific">Sulfitobacter sediminis</name>
    <dbReference type="NCBI Taxonomy" id="3234186"/>
    <lineage>
        <taxon>Bacteria</taxon>
        <taxon>Pseudomonadati</taxon>
        <taxon>Pseudomonadota</taxon>
        <taxon>Alphaproteobacteria</taxon>
        <taxon>Rhodobacterales</taxon>
        <taxon>Roseobacteraceae</taxon>
        <taxon>Sulfitobacter</taxon>
    </lineage>
</organism>
<dbReference type="EC" id="2.8.2.-" evidence="1"/>
<dbReference type="Proteomes" id="UP001556098">
    <property type="component" value="Unassembled WGS sequence"/>
</dbReference>
<dbReference type="RefSeq" id="WP_367878955.1">
    <property type="nucleotide sequence ID" value="NZ_JBFNXX010000014.1"/>
</dbReference>
<gene>
    <name evidence="1" type="ORF">AB2B41_16695</name>
</gene>
<dbReference type="InterPro" id="IPR027417">
    <property type="entry name" value="P-loop_NTPase"/>
</dbReference>
<evidence type="ECO:0000313" key="2">
    <source>
        <dbReference type="Proteomes" id="UP001556098"/>
    </source>
</evidence>
<dbReference type="Pfam" id="PF17784">
    <property type="entry name" value="Sulfotransfer_4"/>
    <property type="match status" value="1"/>
</dbReference>
<sequence>MALDVIGAGFGRTGTDSLREALNILGLGPCHHMHEIRDNPEKAQPWHDYFCGGAPLDLDLLFEGYRSQVDWPGAHLWRESAERYPEAKIILSIRDPEDWWASYSKTIKVFRETEMPPEAPHMRQIQEFVDVFLGDRFATKDRAIADFEEHIAAVKSAIPADRLLTYELGSGWEPLCAFLEVPVPEKPYPHTNATKAFQERNIELRE</sequence>
<dbReference type="Gene3D" id="3.40.50.300">
    <property type="entry name" value="P-loop containing nucleotide triphosphate hydrolases"/>
    <property type="match status" value="1"/>
</dbReference>
<keyword evidence="2" id="KW-1185">Reference proteome</keyword>
<dbReference type="EMBL" id="JBFNXX010000014">
    <property type="protein sequence ID" value="MEW9921252.1"/>
    <property type="molecule type" value="Genomic_DNA"/>
</dbReference>
<name>A0ABV3RQJ3_9RHOB</name>
<dbReference type="GO" id="GO:0016740">
    <property type="term" value="F:transferase activity"/>
    <property type="evidence" value="ECO:0007669"/>
    <property type="project" value="UniProtKB-KW"/>
</dbReference>
<dbReference type="PANTHER" id="PTHR36978">
    <property type="entry name" value="P-LOOP CONTAINING NUCLEOTIDE TRIPHOSPHATE HYDROLASE"/>
    <property type="match status" value="1"/>
</dbReference>
<proteinExistence type="predicted"/>
<dbReference type="InterPro" id="IPR040632">
    <property type="entry name" value="Sulfotransfer_4"/>
</dbReference>
<dbReference type="SUPFAM" id="SSF52540">
    <property type="entry name" value="P-loop containing nucleoside triphosphate hydrolases"/>
    <property type="match status" value="1"/>
</dbReference>